<evidence type="ECO:0000256" key="5">
    <source>
        <dbReference type="ARBA" id="ARBA00010398"/>
    </source>
</evidence>
<feature type="domain" description="Pterin-binding" evidence="26">
    <location>
        <begin position="358"/>
        <end position="619"/>
    </location>
</feature>
<dbReference type="InterPro" id="IPR011822">
    <property type="entry name" value="MetH"/>
</dbReference>
<evidence type="ECO:0000259" key="25">
    <source>
        <dbReference type="PROSITE" id="PS50970"/>
    </source>
</evidence>
<evidence type="ECO:0000256" key="14">
    <source>
        <dbReference type="ARBA" id="ARBA00022737"/>
    </source>
</evidence>
<name>A0A6L8W9S0_9PROT</name>
<evidence type="ECO:0000313" key="31">
    <source>
        <dbReference type="Proteomes" id="UP000476030"/>
    </source>
</evidence>
<feature type="domain" description="AdoMet activation" evidence="27">
    <location>
        <begin position="899"/>
        <end position="1231"/>
    </location>
</feature>
<protein>
    <recommendedName>
        <fullName evidence="7 20">Methionine synthase</fullName>
        <ecNumber evidence="6 20">2.1.1.13</ecNumber>
    </recommendedName>
    <alternativeName>
        <fullName evidence="19 21">5-methyltetrahydrofolate--homocysteine methyltransferase</fullName>
    </alternativeName>
</protein>
<comment type="cofactor">
    <cofactor evidence="2 21 24">
        <name>Zn(2+)</name>
        <dbReference type="ChEBI" id="CHEBI:29105"/>
    </cofactor>
</comment>
<dbReference type="Gene3D" id="3.20.20.330">
    <property type="entry name" value="Homocysteine-binding-like domain"/>
    <property type="match status" value="1"/>
</dbReference>
<dbReference type="InterPro" id="IPR003759">
    <property type="entry name" value="Cbl-bd_cap"/>
</dbReference>
<evidence type="ECO:0000256" key="20">
    <source>
        <dbReference type="NCBIfam" id="TIGR02082"/>
    </source>
</evidence>
<evidence type="ECO:0000256" key="15">
    <source>
        <dbReference type="ARBA" id="ARBA00022833"/>
    </source>
</evidence>
<dbReference type="PROSITE" id="PS51337">
    <property type="entry name" value="B12_BINDING_NTER"/>
    <property type="match status" value="1"/>
</dbReference>
<evidence type="ECO:0000259" key="27">
    <source>
        <dbReference type="PROSITE" id="PS50974"/>
    </source>
</evidence>
<keyword evidence="15 21" id="KW-0862">Zinc</keyword>
<dbReference type="FunFam" id="1.10.1240.10:FF:000001">
    <property type="entry name" value="Methionine synthase"/>
    <property type="match status" value="1"/>
</dbReference>
<keyword evidence="16 21" id="KW-0486">Methionine biosynthesis</keyword>
<dbReference type="Gene3D" id="3.40.50.280">
    <property type="entry name" value="Cobalamin-binding domain"/>
    <property type="match status" value="1"/>
</dbReference>
<dbReference type="GO" id="GO:0046653">
    <property type="term" value="P:tetrahydrofolate metabolic process"/>
    <property type="evidence" value="ECO:0007669"/>
    <property type="project" value="TreeGrafter"/>
</dbReference>
<evidence type="ECO:0000256" key="2">
    <source>
        <dbReference type="ARBA" id="ARBA00001947"/>
    </source>
</evidence>
<feature type="binding site" evidence="23">
    <location>
        <begin position="758"/>
        <end position="762"/>
    </location>
    <ligand>
        <name>methylcob(III)alamin</name>
        <dbReference type="ChEBI" id="CHEBI:28115"/>
    </ligand>
</feature>
<dbReference type="Pfam" id="PF00809">
    <property type="entry name" value="Pterin_bind"/>
    <property type="match status" value="1"/>
</dbReference>
<dbReference type="PIRSF" id="PIRSF000381">
    <property type="entry name" value="MetH"/>
    <property type="match status" value="1"/>
</dbReference>
<evidence type="ECO:0000256" key="6">
    <source>
        <dbReference type="ARBA" id="ARBA00012032"/>
    </source>
</evidence>
<dbReference type="AlphaFoldDB" id="A0A6L8W9S0"/>
<dbReference type="InterPro" id="IPR011005">
    <property type="entry name" value="Dihydropteroate_synth-like_sf"/>
</dbReference>
<feature type="binding site" evidence="23">
    <location>
        <begin position="1193"/>
        <end position="1194"/>
    </location>
    <ligand>
        <name>S-adenosyl-L-methionine</name>
        <dbReference type="ChEBI" id="CHEBI:59789"/>
    </ligand>
</feature>
<dbReference type="Pfam" id="PF02574">
    <property type="entry name" value="S-methyl_trans"/>
    <property type="match status" value="1"/>
</dbReference>
<evidence type="ECO:0000256" key="16">
    <source>
        <dbReference type="ARBA" id="ARBA00023167"/>
    </source>
</evidence>
<dbReference type="UniPathway" id="UPA00051">
    <property type="reaction ID" value="UER00081"/>
</dbReference>
<feature type="binding site" evidence="23">
    <location>
        <position position="1138"/>
    </location>
    <ligand>
        <name>S-adenosyl-L-methionine</name>
        <dbReference type="ChEBI" id="CHEBI:59789"/>
    </ligand>
</feature>
<evidence type="ECO:0000259" key="26">
    <source>
        <dbReference type="PROSITE" id="PS50972"/>
    </source>
</evidence>
<evidence type="ECO:0000256" key="8">
    <source>
        <dbReference type="ARBA" id="ARBA00022603"/>
    </source>
</evidence>
<evidence type="ECO:0000259" key="28">
    <source>
        <dbReference type="PROSITE" id="PS51332"/>
    </source>
</evidence>
<dbReference type="InterPro" id="IPR003726">
    <property type="entry name" value="HCY_dom"/>
</dbReference>
<evidence type="ECO:0000259" key="29">
    <source>
        <dbReference type="PROSITE" id="PS51337"/>
    </source>
</evidence>
<dbReference type="InterPro" id="IPR050554">
    <property type="entry name" value="Met_Synthase/Corrinoid"/>
</dbReference>
<evidence type="ECO:0000256" key="7">
    <source>
        <dbReference type="ARBA" id="ARBA00013998"/>
    </source>
</evidence>
<comment type="similarity">
    <text evidence="5">Belongs to the vitamin-B12 dependent methionine synthase family.</text>
</comment>
<keyword evidence="8 21" id="KW-0489">Methyltransferase</keyword>
<dbReference type="CDD" id="cd02069">
    <property type="entry name" value="methionine_synthase_B12_BD"/>
    <property type="match status" value="1"/>
</dbReference>
<dbReference type="GO" id="GO:0005829">
    <property type="term" value="C:cytosol"/>
    <property type="evidence" value="ECO:0007669"/>
    <property type="project" value="TreeGrafter"/>
</dbReference>
<keyword evidence="9 21" id="KW-0028">Amino-acid biosynthesis</keyword>
<evidence type="ECO:0000256" key="17">
    <source>
        <dbReference type="ARBA" id="ARBA00023285"/>
    </source>
</evidence>
<dbReference type="EC" id="2.1.1.13" evidence="6 20"/>
<sequence length="1235" mass="136677">MQKSPAFAELEAILDKRIMVLDGAMGTMIQGYRLTEEDYRGEAYANVSNDLKGNNDLLTLTKPEVIEKIHDDFLAAGSDILETNTFNSTSIAQADYKLEKAVYELNRQGAALARKVADRWTEKTPDKPRFVAGVLGPTNRTASISPDVNDPGYRNVSFDELVEAYDEALRGLIDGGAQIILIETVFDSLNCKAAIYAVLSYFEETGVRHPVMVSGTITDASGRTLSGQTAEAFWASMSHVRPISIGFNCALGAKDLRPHVQSVSQVATARVSVHPNAGLPNELGDYDDTPAYMAEQLGEFAKSGLVNIVGGCCGTRPEHIAAITEAVDGVAPRKIPELEPVCRLSGLEPLYLDDVAGFINVGERTNVAGSAKFKKLVMEGDYDTALDIAREQVINGAQIVDVNMDDAMLDAKSAMTTFLNLIASEPDISRVPIMIDSSKWEVLQAGLKTVQGKGVVNSISLKEGEEEFIAHAREIRRYGAAAVVMAFDEDGQADSKERMIEICTRSYKILTEVVDFPPEDIIFDPNIFPIATGIDEHRNFSRDYIEATRELKATLPYIQISGGVSNMSFSLRGNNPMREAMHSVFLYYAIQAGMDMGIVNAGQLAVYSDIPEDLRDRIEDVVFNKRDDATERLLEVAEQAIGQKRSNVVDLSWREGTVGERLTHALVKGISDYIIEDTEEARLQFPRPIQVIEGPLMDGMNVVGDLFGSGKMFLPQVVKSARVMKQAVAHLLPFIEAEKDKSGESQTKGKVLMATVKGDVHDIGKNIVGVVLQCNNFEVIDLGVMVPYPKILETAIAEKVDIIGLSGLITPSLEEMATVAAEMQRQGFELPLLIGGATTSKVHTALKIAPQYDGTTIYVTDASRAVGIATKLTSNENNQELRDSIKIEYEQVRENYLKKSRPDQQFTLEEARANAVPIDWSEYQPPVPPFPGLNEFQNINLARLREYIDWSPFFRTWELAGHFPKILKDEVVGETATELYNDATAMLDKIIEEKWLTAKAVVGLFPAARDGDDVIVYTDDSRTEEKHRFHFLRQQMMRKNGRANHSLADYIAPVESGLKDYIGAFAVTAGLGIEAKLEEFKRTHDDYSSIMLKALADRLAEAMAEYIHQQTRKELWAYARDEQLGNEELIRESYQGIRPAPGYPACPEHSEKRGLFDLLEAEKRVGIELTESFAMMPASSVSGLYFSHPEARYFGIGNVGRDQVEDYAKRKDISPDAAERLLASNLAYERVRRAS</sequence>
<feature type="binding site" evidence="22 24">
    <location>
        <position position="312"/>
    </location>
    <ligand>
        <name>Zn(2+)</name>
        <dbReference type="ChEBI" id="CHEBI:29105"/>
    </ligand>
</feature>
<dbReference type="Pfam" id="PF02965">
    <property type="entry name" value="Met_synt_B12"/>
    <property type="match status" value="1"/>
</dbReference>
<dbReference type="InterPro" id="IPR037010">
    <property type="entry name" value="VitB12-dep_Met_synth_activ_sf"/>
</dbReference>
<feature type="binding site" evidence="23">
    <location>
        <position position="806"/>
    </location>
    <ligand>
        <name>methylcob(III)alamin</name>
        <dbReference type="ChEBI" id="CHEBI:28115"/>
    </ligand>
</feature>
<comment type="catalytic activity">
    <reaction evidence="1 21">
        <text>(6S)-5-methyl-5,6,7,8-tetrahydrofolate + L-homocysteine = (6S)-5,6,7,8-tetrahydrofolate + L-methionine</text>
        <dbReference type="Rhea" id="RHEA:11172"/>
        <dbReference type="ChEBI" id="CHEBI:18608"/>
        <dbReference type="ChEBI" id="CHEBI:57453"/>
        <dbReference type="ChEBI" id="CHEBI:57844"/>
        <dbReference type="ChEBI" id="CHEBI:58199"/>
        <dbReference type="EC" id="2.1.1.13"/>
    </reaction>
</comment>
<feature type="domain" description="B12-binding N-terminal" evidence="29">
    <location>
        <begin position="649"/>
        <end position="743"/>
    </location>
</feature>
<comment type="function">
    <text evidence="18 21">Catalyzes the transfer of a methyl group from methyl-cobalamin to homocysteine, yielding enzyme-bound cob(I)alamin and methionine. Subsequently, remethylates the cofactor using methyltetrahydrofolate.</text>
</comment>
<feature type="domain" description="B12-binding" evidence="28">
    <location>
        <begin position="748"/>
        <end position="883"/>
    </location>
</feature>
<dbReference type="PANTHER" id="PTHR45833:SF1">
    <property type="entry name" value="METHIONINE SYNTHASE"/>
    <property type="match status" value="1"/>
</dbReference>
<keyword evidence="13 21" id="KW-0479">Metal-binding</keyword>
<evidence type="ECO:0000256" key="19">
    <source>
        <dbReference type="ARBA" id="ARBA00031040"/>
    </source>
</evidence>
<dbReference type="FunFam" id="3.20.20.20:FF:000002">
    <property type="entry name" value="Methionine synthase"/>
    <property type="match status" value="1"/>
</dbReference>
<dbReference type="Gene3D" id="1.10.288.10">
    <property type="entry name" value="Cobalamin-dependent Methionine Synthase, domain 2"/>
    <property type="match status" value="1"/>
</dbReference>
<dbReference type="GO" id="GO:0032259">
    <property type="term" value="P:methylation"/>
    <property type="evidence" value="ECO:0007669"/>
    <property type="project" value="UniProtKB-KW"/>
</dbReference>
<dbReference type="GO" id="GO:0008705">
    <property type="term" value="F:methionine synthase activity"/>
    <property type="evidence" value="ECO:0007669"/>
    <property type="project" value="UniProtKB-UniRule"/>
</dbReference>
<dbReference type="NCBIfam" id="TIGR02082">
    <property type="entry name" value="metH"/>
    <property type="match status" value="1"/>
</dbReference>
<evidence type="ECO:0000256" key="13">
    <source>
        <dbReference type="ARBA" id="ARBA00022723"/>
    </source>
</evidence>
<gene>
    <name evidence="30" type="primary">metH</name>
    <name evidence="30" type="ORF">GQE98_14720</name>
</gene>
<dbReference type="InterPro" id="IPR006158">
    <property type="entry name" value="Cobalamin-bd"/>
</dbReference>
<dbReference type="Gene3D" id="3.20.20.20">
    <property type="entry name" value="Dihydropteroate synthase-like"/>
    <property type="match status" value="1"/>
</dbReference>
<keyword evidence="12 21" id="KW-0949">S-adenosyl-L-methionine</keyword>
<dbReference type="PROSITE" id="PS50974">
    <property type="entry name" value="ADOMET_ACTIVATION"/>
    <property type="match status" value="1"/>
</dbReference>
<accession>A0A6L8W9S0</accession>
<feature type="binding site" description="axial binding residue" evidence="22">
    <location>
        <position position="761"/>
    </location>
    <ligand>
        <name>methylcob(III)alamin</name>
        <dbReference type="ChEBI" id="CHEBI:28115"/>
    </ligand>
    <ligandPart>
        <name>Co</name>
        <dbReference type="ChEBI" id="CHEBI:27638"/>
    </ligandPart>
</feature>
<dbReference type="Proteomes" id="UP000476030">
    <property type="component" value="Unassembled WGS sequence"/>
</dbReference>
<dbReference type="InterPro" id="IPR004223">
    <property type="entry name" value="VitB12-dep_Met_synth_activ_dom"/>
</dbReference>
<evidence type="ECO:0000256" key="9">
    <source>
        <dbReference type="ARBA" id="ARBA00022605"/>
    </source>
</evidence>
<comment type="domain">
    <text evidence="21">Modular enzyme with four functionally distinct domains. The isolated Hcy-binding domain catalyzes methyl transfer from free methylcobalamin to homocysteine. The Hcy-binding domain in association with the pterin-binding domain catalyzes the methylation of cob(I)alamin by methyltetrahydrofolate and the methylation of homocysteine. The B12-binding domain binds the cofactor. The AdoMet activation domain binds S-adenosyl-L-methionine. Under aerobic conditions cob(I)alamin can be converted to inactive cob(II)alamin. Reductive methylation by S-adenosyl-L-methionine and flavodoxin regenerates methylcobalamin.</text>
</comment>
<dbReference type="SUPFAM" id="SSF51717">
    <property type="entry name" value="Dihydropteroate synthetase-like"/>
    <property type="match status" value="1"/>
</dbReference>
<feature type="binding site" evidence="23">
    <location>
        <position position="949"/>
    </location>
    <ligand>
        <name>S-adenosyl-L-methionine</name>
        <dbReference type="ChEBI" id="CHEBI:59789"/>
    </ligand>
</feature>
<evidence type="ECO:0000256" key="21">
    <source>
        <dbReference type="PIRNR" id="PIRNR000381"/>
    </source>
</evidence>
<dbReference type="Pfam" id="PF02310">
    <property type="entry name" value="B12-binding"/>
    <property type="match status" value="1"/>
</dbReference>
<evidence type="ECO:0000256" key="3">
    <source>
        <dbReference type="ARBA" id="ARBA00001956"/>
    </source>
</evidence>
<dbReference type="NCBIfam" id="NF007024">
    <property type="entry name" value="PRK09490.1"/>
    <property type="match status" value="1"/>
</dbReference>
<evidence type="ECO:0000256" key="4">
    <source>
        <dbReference type="ARBA" id="ARBA00005178"/>
    </source>
</evidence>
<feature type="binding site" evidence="22 24">
    <location>
        <position position="249"/>
    </location>
    <ligand>
        <name>Zn(2+)</name>
        <dbReference type="ChEBI" id="CHEBI:29105"/>
    </ligand>
</feature>
<evidence type="ECO:0000256" key="22">
    <source>
        <dbReference type="PIRSR" id="PIRSR000381-1"/>
    </source>
</evidence>
<dbReference type="SUPFAM" id="SSF56507">
    <property type="entry name" value="Methionine synthase activation domain-like"/>
    <property type="match status" value="1"/>
</dbReference>
<evidence type="ECO:0000256" key="23">
    <source>
        <dbReference type="PIRSR" id="PIRSR000381-2"/>
    </source>
</evidence>
<proteinExistence type="inferred from homology"/>
<feature type="binding site" evidence="22 24">
    <location>
        <position position="313"/>
    </location>
    <ligand>
        <name>Zn(2+)</name>
        <dbReference type="ChEBI" id="CHEBI:29105"/>
    </ligand>
</feature>
<dbReference type="GO" id="GO:0031419">
    <property type="term" value="F:cobalamin binding"/>
    <property type="evidence" value="ECO:0007669"/>
    <property type="project" value="UniProtKB-UniRule"/>
</dbReference>
<evidence type="ECO:0000313" key="30">
    <source>
        <dbReference type="EMBL" id="MZR31888.1"/>
    </source>
</evidence>
<dbReference type="SMART" id="SM01018">
    <property type="entry name" value="B12-binding_2"/>
    <property type="match status" value="1"/>
</dbReference>
<dbReference type="GO" id="GO:0050667">
    <property type="term" value="P:homocysteine metabolic process"/>
    <property type="evidence" value="ECO:0007669"/>
    <property type="project" value="TreeGrafter"/>
</dbReference>
<dbReference type="SUPFAM" id="SSF47644">
    <property type="entry name" value="Methionine synthase domain"/>
    <property type="match status" value="1"/>
</dbReference>
<dbReference type="InterPro" id="IPR000489">
    <property type="entry name" value="Pterin-binding_dom"/>
</dbReference>
<reference evidence="30 31" key="1">
    <citation type="submission" date="2019-12" db="EMBL/GenBank/DDBJ databases">
        <title>Snethiella sp. nov. sp. isolated from sea sand.</title>
        <authorList>
            <person name="Kim J."/>
            <person name="Jeong S.E."/>
            <person name="Jung H.S."/>
            <person name="Jeon C.O."/>
        </authorList>
    </citation>
    <scope>NUCLEOTIDE SEQUENCE [LARGE SCALE GENOMIC DNA]</scope>
    <source>
        <strain evidence="30 31">DP05</strain>
    </source>
</reference>
<comment type="caution">
    <text evidence="30">The sequence shown here is derived from an EMBL/GenBank/DDBJ whole genome shotgun (WGS) entry which is preliminary data.</text>
</comment>
<dbReference type="InterPro" id="IPR036594">
    <property type="entry name" value="Meth_synthase_dom"/>
</dbReference>
<dbReference type="PANTHER" id="PTHR45833">
    <property type="entry name" value="METHIONINE SYNTHASE"/>
    <property type="match status" value="1"/>
</dbReference>
<dbReference type="PROSITE" id="PS50972">
    <property type="entry name" value="PTERIN_BINDING"/>
    <property type="match status" value="1"/>
</dbReference>
<dbReference type="PROSITE" id="PS51332">
    <property type="entry name" value="B12_BINDING"/>
    <property type="match status" value="1"/>
</dbReference>
<evidence type="ECO:0000256" key="1">
    <source>
        <dbReference type="ARBA" id="ARBA00001700"/>
    </source>
</evidence>
<dbReference type="SUPFAM" id="SSF82282">
    <property type="entry name" value="Homocysteine S-methyltransferase"/>
    <property type="match status" value="1"/>
</dbReference>
<dbReference type="CDD" id="cd00740">
    <property type="entry name" value="MeTr"/>
    <property type="match status" value="1"/>
</dbReference>
<dbReference type="InterPro" id="IPR036724">
    <property type="entry name" value="Cobalamin-bd_sf"/>
</dbReference>
<feature type="binding site" evidence="23">
    <location>
        <position position="810"/>
    </location>
    <ligand>
        <name>methylcob(III)alamin</name>
        <dbReference type="ChEBI" id="CHEBI:28115"/>
    </ligand>
</feature>
<dbReference type="FunFam" id="3.20.20.330:FF:000001">
    <property type="entry name" value="Methionine synthase"/>
    <property type="match status" value="1"/>
</dbReference>
<organism evidence="30 31">
    <name type="scientific">Sneathiella litorea</name>
    <dbReference type="NCBI Taxonomy" id="2606216"/>
    <lineage>
        <taxon>Bacteria</taxon>
        <taxon>Pseudomonadati</taxon>
        <taxon>Pseudomonadota</taxon>
        <taxon>Alphaproteobacteria</taxon>
        <taxon>Sneathiellales</taxon>
        <taxon>Sneathiellaceae</taxon>
        <taxon>Sneathiella</taxon>
    </lineage>
</organism>
<evidence type="ECO:0000256" key="12">
    <source>
        <dbReference type="ARBA" id="ARBA00022691"/>
    </source>
</evidence>
<keyword evidence="17 21" id="KW-0170">Cobalt</keyword>
<dbReference type="GO" id="GO:0008270">
    <property type="term" value="F:zinc ion binding"/>
    <property type="evidence" value="ECO:0007669"/>
    <property type="project" value="UniProtKB-UniRule"/>
</dbReference>
<evidence type="ECO:0000256" key="24">
    <source>
        <dbReference type="PROSITE-ProRule" id="PRU00333"/>
    </source>
</evidence>
<comment type="cofactor">
    <cofactor evidence="3 21 22">
        <name>methylcob(III)alamin</name>
        <dbReference type="ChEBI" id="CHEBI:28115"/>
    </cofactor>
</comment>
<dbReference type="InterPro" id="IPR036589">
    <property type="entry name" value="HCY_dom_sf"/>
</dbReference>
<keyword evidence="10 21" id="KW-0846">Cobalamin</keyword>
<dbReference type="InterPro" id="IPR033706">
    <property type="entry name" value="Met_synthase_B12-bd"/>
</dbReference>
<dbReference type="Gene3D" id="3.10.196.10">
    <property type="entry name" value="Vitamin B12-dependent methionine synthase, activation domain"/>
    <property type="match status" value="1"/>
</dbReference>
<keyword evidence="11 21" id="KW-0808">Transferase</keyword>
<evidence type="ECO:0000256" key="11">
    <source>
        <dbReference type="ARBA" id="ARBA00022679"/>
    </source>
</evidence>
<feature type="binding site" evidence="23">
    <location>
        <position position="693"/>
    </location>
    <ligand>
        <name>methylcob(III)alamin</name>
        <dbReference type="ChEBI" id="CHEBI:28115"/>
    </ligand>
</feature>
<dbReference type="FunFam" id="3.40.50.280:FF:000001">
    <property type="entry name" value="Methionine synthase"/>
    <property type="match status" value="1"/>
</dbReference>
<keyword evidence="14" id="KW-0677">Repeat</keyword>
<dbReference type="PROSITE" id="PS50970">
    <property type="entry name" value="HCY"/>
    <property type="match status" value="1"/>
</dbReference>
<keyword evidence="31" id="KW-1185">Reference proteome</keyword>
<dbReference type="Gene3D" id="1.10.1240.10">
    <property type="entry name" value="Methionine synthase domain"/>
    <property type="match status" value="1"/>
</dbReference>
<dbReference type="EMBL" id="WTUW01000009">
    <property type="protein sequence ID" value="MZR31888.1"/>
    <property type="molecule type" value="Genomic_DNA"/>
</dbReference>
<dbReference type="Pfam" id="PF02607">
    <property type="entry name" value="B12-binding_2"/>
    <property type="match status" value="1"/>
</dbReference>
<dbReference type="RefSeq" id="WP_161316477.1">
    <property type="nucleotide sequence ID" value="NZ_WTUW01000009.1"/>
</dbReference>
<evidence type="ECO:0000256" key="10">
    <source>
        <dbReference type="ARBA" id="ARBA00022628"/>
    </source>
</evidence>
<comment type="pathway">
    <text evidence="4 21">Amino-acid biosynthesis; L-methionine biosynthesis via de novo pathway; L-methionine from L-homocysteine (MetH route): step 1/1.</text>
</comment>
<feature type="domain" description="Hcy-binding" evidence="25">
    <location>
        <begin position="7"/>
        <end position="327"/>
    </location>
</feature>
<feature type="binding site" evidence="23">
    <location>
        <position position="862"/>
    </location>
    <ligand>
        <name>methylcob(III)alamin</name>
        <dbReference type="ChEBI" id="CHEBI:28115"/>
    </ligand>
</feature>
<evidence type="ECO:0000256" key="18">
    <source>
        <dbReference type="ARBA" id="ARBA00025552"/>
    </source>
</evidence>
<dbReference type="SUPFAM" id="SSF52242">
    <property type="entry name" value="Cobalamin (vitamin B12)-binding domain"/>
    <property type="match status" value="1"/>
</dbReference>